<keyword evidence="2" id="KW-0288">FMN</keyword>
<keyword evidence="6" id="KW-1185">Reference proteome</keyword>
<dbReference type="Gene3D" id="3.30.450.20">
    <property type="entry name" value="PAS domain"/>
    <property type="match status" value="1"/>
</dbReference>
<keyword evidence="3" id="KW-0157">Chromophore</keyword>
<dbReference type="PROSITE" id="PS50112">
    <property type="entry name" value="PAS"/>
    <property type="match status" value="1"/>
</dbReference>
<dbReference type="RefSeq" id="WP_015266355.1">
    <property type="nucleotide sequence ID" value="NC_019904.1"/>
</dbReference>
<name>L0FZR6_ECHVK</name>
<dbReference type="AlphaFoldDB" id="L0FZR6"/>
<proteinExistence type="predicted"/>
<evidence type="ECO:0000256" key="1">
    <source>
        <dbReference type="ARBA" id="ARBA00022630"/>
    </source>
</evidence>
<feature type="domain" description="PAS" evidence="4">
    <location>
        <begin position="32"/>
        <end position="66"/>
    </location>
</feature>
<dbReference type="NCBIfam" id="TIGR00229">
    <property type="entry name" value="sensory_box"/>
    <property type="match status" value="1"/>
</dbReference>
<reference evidence="6" key="1">
    <citation type="submission" date="2012-02" db="EMBL/GenBank/DDBJ databases">
        <title>The complete genome of Echinicola vietnamensis DSM 17526.</title>
        <authorList>
            <person name="Lucas S."/>
            <person name="Copeland A."/>
            <person name="Lapidus A."/>
            <person name="Glavina del Rio T."/>
            <person name="Dalin E."/>
            <person name="Tice H."/>
            <person name="Bruce D."/>
            <person name="Goodwin L."/>
            <person name="Pitluck S."/>
            <person name="Peters L."/>
            <person name="Ovchinnikova G."/>
            <person name="Teshima H."/>
            <person name="Kyrpides N."/>
            <person name="Mavromatis K."/>
            <person name="Ivanova N."/>
            <person name="Brettin T."/>
            <person name="Detter J.C."/>
            <person name="Han C."/>
            <person name="Larimer F."/>
            <person name="Land M."/>
            <person name="Hauser L."/>
            <person name="Markowitz V."/>
            <person name="Cheng J.-F."/>
            <person name="Hugenholtz P."/>
            <person name="Woyke T."/>
            <person name="Wu D."/>
            <person name="Brambilla E."/>
            <person name="Klenk H.-P."/>
            <person name="Eisen J.A."/>
        </authorList>
    </citation>
    <scope>NUCLEOTIDE SEQUENCE [LARGE SCALE GENOMIC DNA]</scope>
    <source>
        <strain evidence="6">DSM 17526 / LMG 23754 / KMM 6221</strain>
    </source>
</reference>
<evidence type="ECO:0000313" key="6">
    <source>
        <dbReference type="Proteomes" id="UP000010796"/>
    </source>
</evidence>
<dbReference type="Pfam" id="PF13426">
    <property type="entry name" value="PAS_9"/>
    <property type="match status" value="1"/>
</dbReference>
<dbReference type="PANTHER" id="PTHR47429:SF2">
    <property type="entry name" value="PROTEIN TWIN LOV 1"/>
    <property type="match status" value="1"/>
</dbReference>
<dbReference type="SUPFAM" id="SSF55785">
    <property type="entry name" value="PYP-like sensor domain (PAS domain)"/>
    <property type="match status" value="1"/>
</dbReference>
<evidence type="ECO:0000256" key="3">
    <source>
        <dbReference type="ARBA" id="ARBA00022991"/>
    </source>
</evidence>
<dbReference type="KEGG" id="evi:Echvi_2560"/>
<dbReference type="EMBL" id="CP003346">
    <property type="protein sequence ID" value="AGA78802.1"/>
    <property type="molecule type" value="Genomic_DNA"/>
</dbReference>
<dbReference type="SMART" id="SM00091">
    <property type="entry name" value="PAS"/>
    <property type="match status" value="1"/>
</dbReference>
<dbReference type="STRING" id="926556.Echvi_2560"/>
<protein>
    <submittedName>
        <fullName evidence="5">PAS domain S-box</fullName>
    </submittedName>
</protein>
<evidence type="ECO:0000256" key="2">
    <source>
        <dbReference type="ARBA" id="ARBA00022643"/>
    </source>
</evidence>
<dbReference type="InterPro" id="IPR000014">
    <property type="entry name" value="PAS"/>
</dbReference>
<dbReference type="eggNOG" id="COG3829">
    <property type="taxonomic scope" value="Bacteria"/>
</dbReference>
<gene>
    <name evidence="5" type="ordered locus">Echvi_2560</name>
</gene>
<evidence type="ECO:0000259" key="4">
    <source>
        <dbReference type="PROSITE" id="PS50112"/>
    </source>
</evidence>
<evidence type="ECO:0000313" key="5">
    <source>
        <dbReference type="EMBL" id="AGA78802.1"/>
    </source>
</evidence>
<dbReference type="CDD" id="cd00130">
    <property type="entry name" value="PAS"/>
    <property type="match status" value="1"/>
</dbReference>
<dbReference type="InterPro" id="IPR035965">
    <property type="entry name" value="PAS-like_dom_sf"/>
</dbReference>
<dbReference type="PANTHER" id="PTHR47429">
    <property type="entry name" value="PROTEIN TWIN LOV 1"/>
    <property type="match status" value="1"/>
</dbReference>
<keyword evidence="1" id="KW-0285">Flavoprotein</keyword>
<sequence length="130" mass="15207">MEFRDHQVLTYFKKRFGWRSFPDLKSHAYETIVLTDARKRILWVNAGFKKMTGYTPHEAIGKKPVFLQGPLTSSMALVRFKEKLKEEKPFKSTLLNYKKDQTTYLCAIHVFPLQDKKGNTTHILALEKEA</sequence>
<dbReference type="HOGENOM" id="CLU_080231_1_0_10"/>
<accession>L0FZR6</accession>
<dbReference type="Proteomes" id="UP000010796">
    <property type="component" value="Chromosome"/>
</dbReference>
<organism evidence="5 6">
    <name type="scientific">Echinicola vietnamensis (strain DSM 17526 / LMG 23754 / KMM 6221)</name>
    <dbReference type="NCBI Taxonomy" id="926556"/>
    <lineage>
        <taxon>Bacteria</taxon>
        <taxon>Pseudomonadati</taxon>
        <taxon>Bacteroidota</taxon>
        <taxon>Cytophagia</taxon>
        <taxon>Cytophagales</taxon>
        <taxon>Cyclobacteriaceae</taxon>
        <taxon>Echinicola</taxon>
    </lineage>
</organism>